<sequence length="190" mass="21164">MRVLISCTLIATMILYAAPVMAQTVPSHVCPEVPDTLRERGALHAGLLEAPNAAVAQVLQAQLWEEWFKAPDARAKDFLTQGLAQRESFEWAEAEATFTQLIEYCPKYSEGWNQRAFIRYLREDYANALPDLDMALSITPDHIGALSGKGLTLLRMGRARLAQDTIRIAVSLNPWLSERALLVKDPATDL</sequence>
<evidence type="ECO:0000313" key="2">
    <source>
        <dbReference type="EMBL" id="CRK74472.1"/>
    </source>
</evidence>
<dbReference type="Gene3D" id="1.25.40.10">
    <property type="entry name" value="Tetratricopeptide repeat domain"/>
    <property type="match status" value="1"/>
</dbReference>
<dbReference type="EMBL" id="CVQV01000003">
    <property type="protein sequence ID" value="CRK74472.1"/>
    <property type="molecule type" value="Genomic_DNA"/>
</dbReference>
<dbReference type="GO" id="GO:0016740">
    <property type="term" value="F:transferase activity"/>
    <property type="evidence" value="ECO:0007669"/>
    <property type="project" value="UniProtKB-KW"/>
</dbReference>
<reference evidence="2 3" key="1">
    <citation type="submission" date="2015-04" db="EMBL/GenBank/DDBJ databases">
        <authorList>
            <person name="Syromyatnikov M.Y."/>
            <person name="Popov V.N."/>
        </authorList>
    </citation>
    <scope>NUCLEOTIDE SEQUENCE [LARGE SCALE GENOMIC DNA]</scope>
    <source>
        <strain evidence="2 3">CECT 5292</strain>
    </source>
</reference>
<evidence type="ECO:0000256" key="1">
    <source>
        <dbReference type="SAM" id="SignalP"/>
    </source>
</evidence>
<gene>
    <name evidence="2" type="ORF">NIG5292_00502</name>
</gene>
<dbReference type="RefSeq" id="WP_074842029.1">
    <property type="nucleotide sequence ID" value="NZ_CBFHGK010000001.1"/>
</dbReference>
<protein>
    <submittedName>
        <fullName evidence="2">Putative O-linked N-acetylglucosamine transferase, SPINDLY family</fullName>
    </submittedName>
</protein>
<dbReference type="Proteomes" id="UP000048949">
    <property type="component" value="Unassembled WGS sequence"/>
</dbReference>
<feature type="chain" id="PRO_5006712155" evidence="1">
    <location>
        <begin position="23"/>
        <end position="190"/>
    </location>
</feature>
<proteinExistence type="predicted"/>
<dbReference type="SMART" id="SM00028">
    <property type="entry name" value="TPR"/>
    <property type="match status" value="3"/>
</dbReference>
<organism evidence="2 3">
    <name type="scientific">Nereida ignava</name>
    <dbReference type="NCBI Taxonomy" id="282199"/>
    <lineage>
        <taxon>Bacteria</taxon>
        <taxon>Pseudomonadati</taxon>
        <taxon>Pseudomonadota</taxon>
        <taxon>Alphaproteobacteria</taxon>
        <taxon>Rhodobacterales</taxon>
        <taxon>Roseobacteraceae</taxon>
        <taxon>Nereida</taxon>
    </lineage>
</organism>
<dbReference type="InterPro" id="IPR011990">
    <property type="entry name" value="TPR-like_helical_dom_sf"/>
</dbReference>
<keyword evidence="2" id="KW-0808">Transferase</keyword>
<evidence type="ECO:0000313" key="3">
    <source>
        <dbReference type="Proteomes" id="UP000048949"/>
    </source>
</evidence>
<name>A0A0U1NIA2_9RHOB</name>
<dbReference type="STRING" id="282199.GCA_001049735_00502"/>
<dbReference type="SUPFAM" id="SSF48452">
    <property type="entry name" value="TPR-like"/>
    <property type="match status" value="1"/>
</dbReference>
<dbReference type="InterPro" id="IPR019734">
    <property type="entry name" value="TPR_rpt"/>
</dbReference>
<keyword evidence="3" id="KW-1185">Reference proteome</keyword>
<keyword evidence="1" id="KW-0732">Signal</keyword>
<accession>A0A0U1NIA2</accession>
<dbReference type="AlphaFoldDB" id="A0A0U1NIA2"/>
<feature type="signal peptide" evidence="1">
    <location>
        <begin position="1"/>
        <end position="22"/>
    </location>
</feature>